<dbReference type="Gene3D" id="3.30.1330.110">
    <property type="entry name" value="BB2672"/>
    <property type="match status" value="1"/>
</dbReference>
<dbReference type="Pfam" id="PF06684">
    <property type="entry name" value="AA_synth"/>
    <property type="match status" value="1"/>
</dbReference>
<dbReference type="SUPFAM" id="SSF160519">
    <property type="entry name" value="BB2672-like"/>
    <property type="match status" value="1"/>
</dbReference>
<dbReference type="OrthoDB" id="9803312at2"/>
<organism evidence="1 2">
    <name type="scientific">Marinomonas piezotolerans</name>
    <dbReference type="NCBI Taxonomy" id="2213058"/>
    <lineage>
        <taxon>Bacteria</taxon>
        <taxon>Pseudomonadati</taxon>
        <taxon>Pseudomonadota</taxon>
        <taxon>Gammaproteobacteria</taxon>
        <taxon>Oceanospirillales</taxon>
        <taxon>Oceanospirillaceae</taxon>
        <taxon>Marinomonas</taxon>
    </lineage>
</organism>
<reference evidence="1 2" key="1">
    <citation type="submission" date="2018-06" db="EMBL/GenBank/DDBJ databases">
        <title>Marinomonas sp. YLB-05 draft genome sequence.</title>
        <authorList>
            <person name="Yu L."/>
            <person name="Tang X."/>
        </authorList>
    </citation>
    <scope>NUCLEOTIDE SEQUENCE [LARGE SCALE GENOMIC DNA]</scope>
    <source>
        <strain evidence="1 2">YLB-05</strain>
    </source>
</reference>
<evidence type="ECO:0000313" key="1">
    <source>
        <dbReference type="EMBL" id="RDL45562.1"/>
    </source>
</evidence>
<name>A0A370UCN0_9GAMM</name>
<dbReference type="InterPro" id="IPR035936">
    <property type="entry name" value="BB2672"/>
</dbReference>
<keyword evidence="2" id="KW-1185">Reference proteome</keyword>
<dbReference type="EMBL" id="QKRA01000001">
    <property type="protein sequence ID" value="RDL45562.1"/>
    <property type="molecule type" value="Genomic_DNA"/>
</dbReference>
<accession>A0A370UCN0</accession>
<dbReference type="RefSeq" id="WP_115466152.1">
    <property type="nucleotide sequence ID" value="NZ_QKRA01000001.1"/>
</dbReference>
<protein>
    <submittedName>
        <fullName evidence="1">Amino acid synthesis family protein</fullName>
    </submittedName>
</protein>
<dbReference type="Proteomes" id="UP000254326">
    <property type="component" value="Unassembled WGS sequence"/>
</dbReference>
<dbReference type="InterPro" id="IPR009569">
    <property type="entry name" value="AA_synth_put"/>
</dbReference>
<evidence type="ECO:0000313" key="2">
    <source>
        <dbReference type="Proteomes" id="UP000254326"/>
    </source>
</evidence>
<gene>
    <name evidence="1" type="ORF">DN730_00465</name>
</gene>
<dbReference type="AlphaFoldDB" id="A0A370UCN0"/>
<proteinExistence type="predicted"/>
<sequence>MKDANFGPYHIRKWFQHYEETLANETGKLADGEPVKKYVLAAAIHNPFANSYSDDLSSLIEYSPELGKEFGRRIKEIAGENDIVSYGKAVLVGAFGEYEHGNAFLTNPAADPVREAVGGGKSWVPSTGKVGAPGAILDVPLAHKDALYVRSHYDSIAVSFNDAPRNDEILVIWAFATRGRLHARLGGLKAEDVKGENGLV</sequence>
<comment type="caution">
    <text evidence="1">The sequence shown here is derived from an EMBL/GenBank/DDBJ whole genome shotgun (WGS) entry which is preliminary data.</text>
</comment>